<protein>
    <recommendedName>
        <fullName evidence="2">Rpn family recombination-promoting nuclease/putative transposase</fullName>
    </recommendedName>
</protein>
<evidence type="ECO:0000313" key="1">
    <source>
        <dbReference type="EMBL" id="VFJ89149.1"/>
    </source>
</evidence>
<evidence type="ECO:0008006" key="2">
    <source>
        <dbReference type="Google" id="ProtNLM"/>
    </source>
</evidence>
<name>A0A450UAK9_9GAMM</name>
<reference evidence="1" key="1">
    <citation type="submission" date="2019-02" db="EMBL/GenBank/DDBJ databases">
        <authorList>
            <person name="Gruber-Vodicka R. H."/>
            <person name="Seah K. B. B."/>
        </authorList>
    </citation>
    <scope>NUCLEOTIDE SEQUENCE</scope>
    <source>
        <strain evidence="1">BECK_M6</strain>
    </source>
</reference>
<gene>
    <name evidence="1" type="ORF">BECKLFY1418A_GA0070994_100653</name>
</gene>
<sequence>MTKKPGRKIITFDWAIKTVLRDKANFDVLEGFLSALLPRPISILDLLEGESNQRDEADKYNRVDLLAKTLDDERIIVEVQYLSEKAYLKRLAFGAAKTIVENLKLGEPYDHVKKVYSVNLLYFDVIRGEDDDYIYHGKTDFTGLHTRRPVRLKDSLVGDRVRVDGTDVFPEYYLISVKRFPDIVRDNLDEWVWAFKNNEVPDEFTAPGIDALKDKFDYLKMDALERGRFDAHNDYARSEWGMITHAREEGLEEGMQMGKQEGLEEGMKLGLEEGMKQGKEEGAHERSLAIARALGKKGWSPAQIAEVAGIPLSELEGL</sequence>
<dbReference type="Pfam" id="PF12784">
    <property type="entry name" value="PDDEXK_2"/>
    <property type="match status" value="1"/>
</dbReference>
<accession>A0A450UAK9</accession>
<organism evidence="1">
    <name type="scientific">Candidatus Kentrum sp. LFY</name>
    <dbReference type="NCBI Taxonomy" id="2126342"/>
    <lineage>
        <taxon>Bacteria</taxon>
        <taxon>Pseudomonadati</taxon>
        <taxon>Pseudomonadota</taxon>
        <taxon>Gammaproteobacteria</taxon>
        <taxon>Candidatus Kentrum</taxon>
    </lineage>
</organism>
<dbReference type="EMBL" id="CAADFH010000006">
    <property type="protein sequence ID" value="VFJ89149.1"/>
    <property type="molecule type" value="Genomic_DNA"/>
</dbReference>
<dbReference type="PANTHER" id="PTHR41317:SF1">
    <property type="entry name" value="PD-(D_E)XK NUCLEASE FAMILY TRANSPOSASE"/>
    <property type="match status" value="1"/>
</dbReference>
<dbReference type="PANTHER" id="PTHR41317">
    <property type="entry name" value="PD-(D_E)XK NUCLEASE FAMILY TRANSPOSASE"/>
    <property type="match status" value="1"/>
</dbReference>
<proteinExistence type="predicted"/>
<dbReference type="AlphaFoldDB" id="A0A450UAK9"/>